<evidence type="ECO:0000256" key="2">
    <source>
        <dbReference type="ARBA" id="ARBA00023125"/>
    </source>
</evidence>
<dbReference type="AlphaFoldDB" id="A0A017SVY5"/>
<dbReference type="PROSITE" id="PS50977">
    <property type="entry name" value="HTH_TETR_2"/>
    <property type="match status" value="1"/>
</dbReference>
<dbReference type="GO" id="GO:0000976">
    <property type="term" value="F:transcription cis-regulatory region binding"/>
    <property type="evidence" value="ECO:0007669"/>
    <property type="project" value="TreeGrafter"/>
</dbReference>
<keyword evidence="2 4" id="KW-0238">DNA-binding</keyword>
<evidence type="ECO:0000256" key="3">
    <source>
        <dbReference type="ARBA" id="ARBA00023163"/>
    </source>
</evidence>
<feature type="domain" description="HTH tetR-type" evidence="5">
    <location>
        <begin position="14"/>
        <end position="74"/>
    </location>
</feature>
<dbReference type="Proteomes" id="UP000019678">
    <property type="component" value="Unassembled WGS sequence"/>
</dbReference>
<evidence type="ECO:0000313" key="6">
    <source>
        <dbReference type="EMBL" id="EYF00466.1"/>
    </source>
</evidence>
<dbReference type="InterPro" id="IPR009057">
    <property type="entry name" value="Homeodomain-like_sf"/>
</dbReference>
<dbReference type="GO" id="GO:0003700">
    <property type="term" value="F:DNA-binding transcription factor activity"/>
    <property type="evidence" value="ECO:0007669"/>
    <property type="project" value="TreeGrafter"/>
</dbReference>
<name>A0A017SVY5_9BACT</name>
<dbReference type="PRINTS" id="PR00455">
    <property type="entry name" value="HTHTETR"/>
</dbReference>
<dbReference type="InterPro" id="IPR001647">
    <property type="entry name" value="HTH_TetR"/>
</dbReference>
<dbReference type="PANTHER" id="PTHR30055:SF146">
    <property type="entry name" value="HTH-TYPE TRANSCRIPTIONAL DUAL REGULATOR CECR"/>
    <property type="match status" value="1"/>
</dbReference>
<keyword evidence="7" id="KW-1185">Reference proteome</keyword>
<accession>A0A017SVY5</accession>
<reference evidence="6 7" key="1">
    <citation type="submission" date="2013-05" db="EMBL/GenBank/DDBJ databases">
        <title>Genome assembly of Chondromyces apiculatus DSM 436.</title>
        <authorList>
            <person name="Sharma G."/>
            <person name="Khatri I."/>
            <person name="Kaur C."/>
            <person name="Mayilraj S."/>
            <person name="Subramanian S."/>
        </authorList>
    </citation>
    <scope>NUCLEOTIDE SEQUENCE [LARGE SCALE GENOMIC DNA]</scope>
    <source>
        <strain evidence="6 7">DSM 436</strain>
    </source>
</reference>
<proteinExistence type="predicted"/>
<dbReference type="Gene3D" id="1.10.357.10">
    <property type="entry name" value="Tetracycline Repressor, domain 2"/>
    <property type="match status" value="1"/>
</dbReference>
<dbReference type="RefSeq" id="WP_044251216.1">
    <property type="nucleotide sequence ID" value="NZ_ASRX01000109.1"/>
</dbReference>
<dbReference type="FunFam" id="1.10.10.60:FF:000141">
    <property type="entry name" value="TetR family transcriptional regulator"/>
    <property type="match status" value="1"/>
</dbReference>
<comment type="caution">
    <text evidence="6">The sequence shown here is derived from an EMBL/GenBank/DDBJ whole genome shotgun (WGS) entry which is preliminary data.</text>
</comment>
<evidence type="ECO:0000313" key="7">
    <source>
        <dbReference type="Proteomes" id="UP000019678"/>
    </source>
</evidence>
<organism evidence="6 7">
    <name type="scientific">Chondromyces apiculatus DSM 436</name>
    <dbReference type="NCBI Taxonomy" id="1192034"/>
    <lineage>
        <taxon>Bacteria</taxon>
        <taxon>Pseudomonadati</taxon>
        <taxon>Myxococcota</taxon>
        <taxon>Polyangia</taxon>
        <taxon>Polyangiales</taxon>
        <taxon>Polyangiaceae</taxon>
        <taxon>Chondromyces</taxon>
    </lineage>
</organism>
<evidence type="ECO:0000259" key="5">
    <source>
        <dbReference type="PROSITE" id="PS50977"/>
    </source>
</evidence>
<dbReference type="OrthoDB" id="5431414at2"/>
<protein>
    <submittedName>
        <fullName evidence="6">Transcriptional regulator, TetR family</fullName>
    </submittedName>
</protein>
<feature type="DNA-binding region" description="H-T-H motif" evidence="4">
    <location>
        <begin position="37"/>
        <end position="56"/>
    </location>
</feature>
<dbReference type="EMBL" id="ASRX01000109">
    <property type="protein sequence ID" value="EYF00466.1"/>
    <property type="molecule type" value="Genomic_DNA"/>
</dbReference>
<dbReference type="Pfam" id="PF00440">
    <property type="entry name" value="TetR_N"/>
    <property type="match status" value="1"/>
</dbReference>
<keyword evidence="3" id="KW-0804">Transcription</keyword>
<sequence>MAADHDTAQKAPDDPRRHKLLEAAFTVFTRYGFRKASMDEVARAAQVSRQGLYLHFATKEDLFRAALQHTLETSLQAAVASLGDAALPVESRLVGGFDAWVGRYVGVMGAGASDLAEASAALVGTMVSDHEERFTEAVARVIRASGLLAAYKPAGLTARQLAGTLQATARGLKHGCATRAAFVEGMTVAARMMCLPLGGSR</sequence>
<dbReference type="eggNOG" id="COG1309">
    <property type="taxonomic scope" value="Bacteria"/>
</dbReference>
<keyword evidence="1" id="KW-0805">Transcription regulation</keyword>
<dbReference type="STRING" id="1192034.CAP_0556"/>
<evidence type="ECO:0000256" key="1">
    <source>
        <dbReference type="ARBA" id="ARBA00023015"/>
    </source>
</evidence>
<gene>
    <name evidence="6" type="ORF">CAP_0556</name>
</gene>
<evidence type="ECO:0000256" key="4">
    <source>
        <dbReference type="PROSITE-ProRule" id="PRU00335"/>
    </source>
</evidence>
<dbReference type="SUPFAM" id="SSF46689">
    <property type="entry name" value="Homeodomain-like"/>
    <property type="match status" value="1"/>
</dbReference>
<dbReference type="PANTHER" id="PTHR30055">
    <property type="entry name" value="HTH-TYPE TRANSCRIPTIONAL REGULATOR RUTR"/>
    <property type="match status" value="1"/>
</dbReference>
<dbReference type="InterPro" id="IPR050109">
    <property type="entry name" value="HTH-type_TetR-like_transc_reg"/>
</dbReference>